<gene>
    <name evidence="4" type="ORF">GMBLW1_02790</name>
</gene>
<feature type="short sequence motif" description="HXTX 1" evidence="2">
    <location>
        <begin position="44"/>
        <end position="47"/>
    </location>
</feature>
<dbReference type="EMBL" id="LR586016">
    <property type="protein sequence ID" value="VIP03681.1"/>
    <property type="molecule type" value="Genomic_DNA"/>
</dbReference>
<dbReference type="FunCoup" id="A0A6C2YQS0">
    <property type="interactions" value="17"/>
</dbReference>
<dbReference type="GO" id="GO:0016874">
    <property type="term" value="F:ligase activity"/>
    <property type="evidence" value="ECO:0007669"/>
    <property type="project" value="UniProtKB-KW"/>
</dbReference>
<dbReference type="RefSeq" id="WP_162658845.1">
    <property type="nucleotide sequence ID" value="NZ_LR593887.1"/>
</dbReference>
<dbReference type="EC" id="3.1.4.58" evidence="2"/>
<dbReference type="EMBL" id="LR593887">
    <property type="protein sequence ID" value="VTS04730.1"/>
    <property type="molecule type" value="Genomic_DNA"/>
</dbReference>
<dbReference type="InterPro" id="IPR009097">
    <property type="entry name" value="Cyclic_Pdiesterase"/>
</dbReference>
<protein>
    <recommendedName>
        <fullName evidence="2">RNA 2',3'-cyclic phosphodiesterase</fullName>
        <shortName evidence="2">RNA 2',3'-CPDase</shortName>
        <ecNumber evidence="2">3.1.4.58</ecNumber>
    </recommendedName>
</protein>
<dbReference type="AlphaFoldDB" id="A0A6C2YQS0"/>
<feature type="domain" description="Phosphoesterase HXTX" evidence="3">
    <location>
        <begin position="11"/>
        <end position="95"/>
    </location>
</feature>
<name>A0A6C2YQS0_9BACT</name>
<dbReference type="Gene3D" id="3.90.1140.10">
    <property type="entry name" value="Cyclic phosphodiesterase"/>
    <property type="match status" value="1"/>
</dbReference>
<dbReference type="Pfam" id="PF02834">
    <property type="entry name" value="LigT_PEase"/>
    <property type="match status" value="2"/>
</dbReference>
<feature type="domain" description="Phosphoesterase HXTX" evidence="3">
    <location>
        <begin position="102"/>
        <end position="181"/>
    </location>
</feature>
<feature type="active site" description="Proton donor" evidence="2">
    <location>
        <position position="44"/>
    </location>
</feature>
<comment type="similarity">
    <text evidence="2">Belongs to the 2H phosphoesterase superfamily. ThpR family.</text>
</comment>
<accession>A0A6C2YQS0</accession>
<dbReference type="InterPro" id="IPR004175">
    <property type="entry name" value="RNA_CPDase"/>
</dbReference>
<sequence length="196" mass="21764">MAKPMRTFIAVELSESLESQLTTLQQTLSRSIPGVKWVSRDNLHVTLLFLGDVDPRDTVMICRTVQRVGSELAPFTLTVEGLGCFPNLRRPRVLWAGLTTGAETLQRLHAEIEPAMLDLRGYRREDRPYTPHVTLGRIDGEHDSEVIQNAISAKSTWHGGTCTINEILVMSSELTREGPIYTPIGRAPLTGTPTDD</sequence>
<feature type="active site" description="Proton acceptor" evidence="2">
    <location>
        <position position="132"/>
    </location>
</feature>
<organism evidence="4">
    <name type="scientific">Tuwongella immobilis</name>
    <dbReference type="NCBI Taxonomy" id="692036"/>
    <lineage>
        <taxon>Bacteria</taxon>
        <taxon>Pseudomonadati</taxon>
        <taxon>Planctomycetota</taxon>
        <taxon>Planctomycetia</taxon>
        <taxon>Gemmatales</taxon>
        <taxon>Gemmataceae</taxon>
        <taxon>Tuwongella</taxon>
    </lineage>
</organism>
<evidence type="ECO:0000256" key="1">
    <source>
        <dbReference type="ARBA" id="ARBA00022801"/>
    </source>
</evidence>
<keyword evidence="1 2" id="KW-0378">Hydrolase</keyword>
<dbReference type="Proteomes" id="UP000464378">
    <property type="component" value="Chromosome"/>
</dbReference>
<dbReference type="NCBIfam" id="TIGR02258">
    <property type="entry name" value="2_5_ligase"/>
    <property type="match status" value="1"/>
</dbReference>
<evidence type="ECO:0000313" key="5">
    <source>
        <dbReference type="Proteomes" id="UP000464378"/>
    </source>
</evidence>
<dbReference type="GO" id="GO:0008664">
    <property type="term" value="F:RNA 2',3'-cyclic 3'-phosphodiesterase activity"/>
    <property type="evidence" value="ECO:0007669"/>
    <property type="project" value="UniProtKB-EC"/>
</dbReference>
<evidence type="ECO:0000259" key="3">
    <source>
        <dbReference type="Pfam" id="PF02834"/>
    </source>
</evidence>
<evidence type="ECO:0000256" key="2">
    <source>
        <dbReference type="HAMAP-Rule" id="MF_01940"/>
    </source>
</evidence>
<dbReference type="HAMAP" id="MF_01940">
    <property type="entry name" value="RNA_CPDase"/>
    <property type="match status" value="1"/>
</dbReference>
<evidence type="ECO:0000313" key="4">
    <source>
        <dbReference type="EMBL" id="VIP03681.1"/>
    </source>
</evidence>
<dbReference type="InParanoid" id="A0A6C2YQS0"/>
<reference evidence="4" key="1">
    <citation type="submission" date="2019-04" db="EMBL/GenBank/DDBJ databases">
        <authorList>
            <consortium name="Science for Life Laboratories"/>
        </authorList>
    </citation>
    <scope>NUCLEOTIDE SEQUENCE</scope>
    <source>
        <strain evidence="4">MBLW1</strain>
    </source>
</reference>
<comment type="function">
    <text evidence="2">Hydrolyzes RNA 2',3'-cyclic phosphodiester to an RNA 2'-phosphomonoester.</text>
</comment>
<proteinExistence type="inferred from homology"/>
<comment type="catalytic activity">
    <reaction evidence="2">
        <text>a 3'-end 2',3'-cyclophospho-ribonucleotide-RNA + H2O = a 3'-end 2'-phospho-ribonucleotide-RNA + H(+)</text>
        <dbReference type="Rhea" id="RHEA:11828"/>
        <dbReference type="Rhea" id="RHEA-COMP:10464"/>
        <dbReference type="Rhea" id="RHEA-COMP:17353"/>
        <dbReference type="ChEBI" id="CHEBI:15377"/>
        <dbReference type="ChEBI" id="CHEBI:15378"/>
        <dbReference type="ChEBI" id="CHEBI:83064"/>
        <dbReference type="ChEBI" id="CHEBI:173113"/>
        <dbReference type="EC" id="3.1.4.58"/>
    </reaction>
</comment>
<dbReference type="KEGG" id="tim:GMBLW1_02790"/>
<dbReference type="GO" id="GO:0004113">
    <property type="term" value="F:2',3'-cyclic-nucleotide 3'-phosphodiesterase activity"/>
    <property type="evidence" value="ECO:0007669"/>
    <property type="project" value="InterPro"/>
</dbReference>
<dbReference type="PANTHER" id="PTHR35561:SF1">
    <property type="entry name" value="RNA 2',3'-CYCLIC PHOSPHODIESTERASE"/>
    <property type="match status" value="1"/>
</dbReference>
<dbReference type="SUPFAM" id="SSF55144">
    <property type="entry name" value="LigT-like"/>
    <property type="match status" value="1"/>
</dbReference>
<keyword evidence="4" id="KW-0436">Ligase</keyword>
<feature type="short sequence motif" description="HXTX 2" evidence="2">
    <location>
        <begin position="132"/>
        <end position="135"/>
    </location>
</feature>
<dbReference type="InterPro" id="IPR014051">
    <property type="entry name" value="Phosphoesterase_HXTX"/>
</dbReference>
<dbReference type="PANTHER" id="PTHR35561">
    <property type="entry name" value="RNA 2',3'-CYCLIC PHOSPHODIESTERASE"/>
    <property type="match status" value="1"/>
</dbReference>
<keyword evidence="5" id="KW-1185">Reference proteome</keyword>